<dbReference type="EMBL" id="JBJQND010000002">
    <property type="protein sequence ID" value="KAL3886439.1"/>
    <property type="molecule type" value="Genomic_DNA"/>
</dbReference>
<dbReference type="Pfam" id="PF20694">
    <property type="entry name" value="TRADD-like_N"/>
    <property type="match status" value="1"/>
</dbReference>
<feature type="domain" description="TRADD-like N-terminal" evidence="2">
    <location>
        <begin position="203"/>
        <end position="253"/>
    </location>
</feature>
<dbReference type="AlphaFoldDB" id="A0ABD3XJL2"/>
<sequence>MGDKSDDDIEHESNEAIFMQIKHLEKQKADLERRNTERQMLEKKFRELRNNVSGQQLSPIYEKGRSQSSTYAEDSISIGHLIQEGREQLQALQSQLAARLEGAGSELELTDQESEEEEQKTSKEWELNLSLDVEDIVGISKGKSACTCREVEEQLLLMAKHAYHNIRRRDETPAAFEQFRKELSQTNEIVRDSMEIMNTLKILCTHGRSINDISSGSILFNLQCSTQDGLKDIWNMYQTGSLQEQFQKSFVTENLKKQYHANDIKLKVTIPEEEFQQCQNELVELQIEKSKMAVTERNLNLHGCTTSANCHLPSTVPVMNPKPERVFREIDKNCPYHQNSSPSKRKMMWPQSMDNISPAKRRTPPLAETDARPVQNFHQRLHTGC</sequence>
<evidence type="ECO:0000313" key="3">
    <source>
        <dbReference type="EMBL" id="KAL3886439.1"/>
    </source>
</evidence>
<keyword evidence="1" id="KW-0175">Coiled coil</keyword>
<keyword evidence="4" id="KW-1185">Reference proteome</keyword>
<proteinExistence type="predicted"/>
<evidence type="ECO:0000259" key="2">
    <source>
        <dbReference type="Pfam" id="PF20694"/>
    </source>
</evidence>
<name>A0ABD3XJL2_SINWO</name>
<dbReference type="Proteomes" id="UP001634394">
    <property type="component" value="Unassembled WGS sequence"/>
</dbReference>
<accession>A0ABD3XJL2</accession>
<organism evidence="3 4">
    <name type="scientific">Sinanodonta woodiana</name>
    <name type="common">Chinese pond mussel</name>
    <name type="synonym">Anodonta woodiana</name>
    <dbReference type="NCBI Taxonomy" id="1069815"/>
    <lineage>
        <taxon>Eukaryota</taxon>
        <taxon>Metazoa</taxon>
        <taxon>Spiralia</taxon>
        <taxon>Lophotrochozoa</taxon>
        <taxon>Mollusca</taxon>
        <taxon>Bivalvia</taxon>
        <taxon>Autobranchia</taxon>
        <taxon>Heteroconchia</taxon>
        <taxon>Palaeoheterodonta</taxon>
        <taxon>Unionida</taxon>
        <taxon>Unionoidea</taxon>
        <taxon>Unionidae</taxon>
        <taxon>Unioninae</taxon>
        <taxon>Sinanodonta</taxon>
    </lineage>
</organism>
<evidence type="ECO:0000313" key="4">
    <source>
        <dbReference type="Proteomes" id="UP001634394"/>
    </source>
</evidence>
<dbReference type="InterPro" id="IPR049341">
    <property type="entry name" value="TRADD-like_N"/>
</dbReference>
<comment type="caution">
    <text evidence="3">The sequence shown here is derived from an EMBL/GenBank/DDBJ whole genome shotgun (WGS) entry which is preliminary data.</text>
</comment>
<gene>
    <name evidence="3" type="ORF">ACJMK2_026431</name>
</gene>
<protein>
    <recommendedName>
        <fullName evidence="2">TRADD-like N-terminal domain-containing protein</fullName>
    </recommendedName>
</protein>
<reference evidence="3 4" key="1">
    <citation type="submission" date="2024-11" db="EMBL/GenBank/DDBJ databases">
        <title>Chromosome-level genome assembly of the freshwater bivalve Anodonta woodiana.</title>
        <authorList>
            <person name="Chen X."/>
        </authorList>
    </citation>
    <scope>NUCLEOTIDE SEQUENCE [LARGE SCALE GENOMIC DNA]</scope>
    <source>
        <strain evidence="3">MN2024</strain>
        <tissue evidence="3">Gills</tissue>
    </source>
</reference>
<evidence type="ECO:0000256" key="1">
    <source>
        <dbReference type="SAM" id="Coils"/>
    </source>
</evidence>
<feature type="coiled-coil region" evidence="1">
    <location>
        <begin position="14"/>
        <end position="51"/>
    </location>
</feature>